<proteinExistence type="predicted"/>
<protein>
    <submittedName>
        <fullName evidence="2">Uncharacterized protein</fullName>
    </submittedName>
</protein>
<evidence type="ECO:0000256" key="1">
    <source>
        <dbReference type="SAM" id="MobiDB-lite"/>
    </source>
</evidence>
<evidence type="ECO:0000313" key="2">
    <source>
        <dbReference type="EMBL" id="TNN60808.1"/>
    </source>
</evidence>
<gene>
    <name evidence="2" type="ORF">EYF80_028978</name>
</gene>
<feature type="region of interest" description="Disordered" evidence="1">
    <location>
        <begin position="1"/>
        <end position="35"/>
    </location>
</feature>
<dbReference type="Proteomes" id="UP000314294">
    <property type="component" value="Unassembled WGS sequence"/>
</dbReference>
<comment type="caution">
    <text evidence="2">The sequence shown here is derived from an EMBL/GenBank/DDBJ whole genome shotgun (WGS) entry which is preliminary data.</text>
</comment>
<keyword evidence="3" id="KW-1185">Reference proteome</keyword>
<dbReference type="OrthoDB" id="2015333at2759"/>
<organism evidence="2 3">
    <name type="scientific">Liparis tanakae</name>
    <name type="common">Tanaka's snailfish</name>
    <dbReference type="NCBI Taxonomy" id="230148"/>
    <lineage>
        <taxon>Eukaryota</taxon>
        <taxon>Metazoa</taxon>
        <taxon>Chordata</taxon>
        <taxon>Craniata</taxon>
        <taxon>Vertebrata</taxon>
        <taxon>Euteleostomi</taxon>
        <taxon>Actinopterygii</taxon>
        <taxon>Neopterygii</taxon>
        <taxon>Teleostei</taxon>
        <taxon>Neoteleostei</taxon>
        <taxon>Acanthomorphata</taxon>
        <taxon>Eupercaria</taxon>
        <taxon>Perciformes</taxon>
        <taxon>Cottioidei</taxon>
        <taxon>Cottales</taxon>
        <taxon>Liparidae</taxon>
        <taxon>Liparis</taxon>
    </lineage>
</organism>
<dbReference type="AlphaFoldDB" id="A0A4Z2H4N2"/>
<accession>A0A4Z2H4N2</accession>
<evidence type="ECO:0000313" key="3">
    <source>
        <dbReference type="Proteomes" id="UP000314294"/>
    </source>
</evidence>
<reference evidence="2 3" key="1">
    <citation type="submission" date="2019-03" db="EMBL/GenBank/DDBJ databases">
        <title>First draft genome of Liparis tanakae, snailfish: a comprehensive survey of snailfish specific genes.</title>
        <authorList>
            <person name="Kim W."/>
            <person name="Song I."/>
            <person name="Jeong J.-H."/>
            <person name="Kim D."/>
            <person name="Kim S."/>
            <person name="Ryu S."/>
            <person name="Song J.Y."/>
            <person name="Lee S.K."/>
        </authorList>
    </citation>
    <scope>NUCLEOTIDE SEQUENCE [LARGE SCALE GENOMIC DNA]</scope>
    <source>
        <tissue evidence="2">Muscle</tissue>
    </source>
</reference>
<feature type="compositionally biased region" description="Basic and acidic residues" evidence="1">
    <location>
        <begin position="12"/>
        <end position="33"/>
    </location>
</feature>
<dbReference type="EMBL" id="SRLO01000327">
    <property type="protein sequence ID" value="TNN60808.1"/>
    <property type="molecule type" value="Genomic_DNA"/>
</dbReference>
<name>A0A4Z2H4N2_9TELE</name>
<sequence>MTTGHNRGAQWRFEDGNLSHTVRNTEDTRERSDGYPSSCNATCSTRFNGEELETDLQTCLNKLNGGSNKHPECSYR</sequence>